<evidence type="ECO:0000313" key="1">
    <source>
        <dbReference type="EMBL" id="KNC98951.1"/>
    </source>
</evidence>
<name>A0A0L0HD58_SPIPD</name>
<reference evidence="1 2" key="1">
    <citation type="submission" date="2009-08" db="EMBL/GenBank/DDBJ databases">
        <title>The Genome Sequence of Spizellomyces punctatus strain DAOM BR117.</title>
        <authorList>
            <consortium name="The Broad Institute Genome Sequencing Platform"/>
            <person name="Russ C."/>
            <person name="Cuomo C."/>
            <person name="Shea T."/>
            <person name="Young S.K."/>
            <person name="Zeng Q."/>
            <person name="Koehrsen M."/>
            <person name="Haas B."/>
            <person name="Borodovsky M."/>
            <person name="Guigo R."/>
            <person name="Alvarado L."/>
            <person name="Berlin A."/>
            <person name="Bochicchio J."/>
            <person name="Borenstein D."/>
            <person name="Chapman S."/>
            <person name="Chen Z."/>
            <person name="Engels R."/>
            <person name="Freedman E."/>
            <person name="Gellesch M."/>
            <person name="Goldberg J."/>
            <person name="Griggs A."/>
            <person name="Gujja S."/>
            <person name="Heiman D."/>
            <person name="Hepburn T."/>
            <person name="Howarth C."/>
            <person name="Jen D."/>
            <person name="Larson L."/>
            <person name="Lewis B."/>
            <person name="Mehta T."/>
            <person name="Park D."/>
            <person name="Pearson M."/>
            <person name="Roberts A."/>
            <person name="Saif S."/>
            <person name="Shenoy N."/>
            <person name="Sisk P."/>
            <person name="Stolte C."/>
            <person name="Sykes S."/>
            <person name="Thomson T."/>
            <person name="Walk T."/>
            <person name="White J."/>
            <person name="Yandava C."/>
            <person name="Burger G."/>
            <person name="Gray M.W."/>
            <person name="Holland P.W.H."/>
            <person name="King N."/>
            <person name="Lang F.B.F."/>
            <person name="Roger A.J."/>
            <person name="Ruiz-Trillo I."/>
            <person name="Lander E."/>
            <person name="Nusbaum C."/>
        </authorList>
    </citation>
    <scope>NUCLEOTIDE SEQUENCE [LARGE SCALE GENOMIC DNA]</scope>
    <source>
        <strain evidence="1 2">DAOM BR117</strain>
    </source>
</reference>
<organism evidence="1 2">
    <name type="scientific">Spizellomyces punctatus (strain DAOM BR117)</name>
    <dbReference type="NCBI Taxonomy" id="645134"/>
    <lineage>
        <taxon>Eukaryota</taxon>
        <taxon>Fungi</taxon>
        <taxon>Fungi incertae sedis</taxon>
        <taxon>Chytridiomycota</taxon>
        <taxon>Chytridiomycota incertae sedis</taxon>
        <taxon>Chytridiomycetes</taxon>
        <taxon>Spizellomycetales</taxon>
        <taxon>Spizellomycetaceae</taxon>
        <taxon>Spizellomyces</taxon>
    </lineage>
</organism>
<gene>
    <name evidence="1" type="ORF">SPPG_09327</name>
</gene>
<dbReference type="EMBL" id="KQ257459">
    <property type="protein sequence ID" value="KNC98951.1"/>
    <property type="molecule type" value="Genomic_DNA"/>
</dbReference>
<dbReference type="InParanoid" id="A0A0L0HD58"/>
<dbReference type="GeneID" id="27692452"/>
<proteinExistence type="predicted"/>
<sequence length="143" mass="15936">MHSQSLRANVSHVDPRAMRDATPTSGYEILVREIEELSGSLFAKDSECGQTCGHCERIVEIVEKMRSAKDKQNATFVDLLDRLDDTGVRIWNESLKIKISAKRMSAKILTQIAHSMVPCAMTSTGRISFIDVLVKCDRQPSPS</sequence>
<dbReference type="VEuPathDB" id="FungiDB:SPPG_09327"/>
<evidence type="ECO:0000313" key="2">
    <source>
        <dbReference type="Proteomes" id="UP000053201"/>
    </source>
</evidence>
<keyword evidence="2" id="KW-1185">Reference proteome</keyword>
<dbReference type="Proteomes" id="UP000053201">
    <property type="component" value="Unassembled WGS sequence"/>
</dbReference>
<dbReference type="RefSeq" id="XP_016606991.1">
    <property type="nucleotide sequence ID" value="XM_016757486.1"/>
</dbReference>
<protein>
    <submittedName>
        <fullName evidence="1">Uncharacterized protein</fullName>
    </submittedName>
</protein>
<accession>A0A0L0HD58</accession>
<dbReference type="AlphaFoldDB" id="A0A0L0HD58"/>